<reference evidence="2 3" key="1">
    <citation type="journal article" date="2016" name="Nat. Commun.">
        <title>Thousands of microbial genomes shed light on interconnected biogeochemical processes in an aquifer system.</title>
        <authorList>
            <person name="Anantharaman K."/>
            <person name="Brown C.T."/>
            <person name="Hug L.A."/>
            <person name="Sharon I."/>
            <person name="Castelle C.J."/>
            <person name="Probst A.J."/>
            <person name="Thomas B.C."/>
            <person name="Singh A."/>
            <person name="Wilkins M.J."/>
            <person name="Karaoz U."/>
            <person name="Brodie E.L."/>
            <person name="Williams K.H."/>
            <person name="Hubbard S.S."/>
            <person name="Banfield J.F."/>
        </authorList>
    </citation>
    <scope>NUCLEOTIDE SEQUENCE [LARGE SCALE GENOMIC DNA]</scope>
</reference>
<name>A0A1G2R494_9BACT</name>
<feature type="signal peptide" evidence="1">
    <location>
        <begin position="1"/>
        <end position="21"/>
    </location>
</feature>
<comment type="caution">
    <text evidence="2">The sequence shown here is derived from an EMBL/GenBank/DDBJ whole genome shotgun (WGS) entry which is preliminary data.</text>
</comment>
<evidence type="ECO:0000256" key="1">
    <source>
        <dbReference type="SAM" id="SignalP"/>
    </source>
</evidence>
<keyword evidence="1" id="KW-0732">Signal</keyword>
<gene>
    <name evidence="2" type="ORF">A3C04_02090</name>
</gene>
<organism evidence="2 3">
    <name type="scientific">Candidatus Wildermuthbacteria bacterium RIFCSPHIGHO2_02_FULL_45_25</name>
    <dbReference type="NCBI Taxonomy" id="1802450"/>
    <lineage>
        <taxon>Bacteria</taxon>
        <taxon>Candidatus Wildermuthiibacteriota</taxon>
    </lineage>
</organism>
<proteinExistence type="predicted"/>
<protein>
    <submittedName>
        <fullName evidence="2">Uncharacterized protein</fullName>
    </submittedName>
</protein>
<dbReference type="EMBL" id="MHTV01000006">
    <property type="protein sequence ID" value="OHA67684.1"/>
    <property type="molecule type" value="Genomic_DNA"/>
</dbReference>
<evidence type="ECO:0000313" key="3">
    <source>
        <dbReference type="Proteomes" id="UP000178092"/>
    </source>
</evidence>
<evidence type="ECO:0000313" key="2">
    <source>
        <dbReference type="EMBL" id="OHA67684.1"/>
    </source>
</evidence>
<dbReference type="AlphaFoldDB" id="A0A1G2R494"/>
<feature type="chain" id="PRO_5009584198" evidence="1">
    <location>
        <begin position="22"/>
        <end position="349"/>
    </location>
</feature>
<dbReference type="Proteomes" id="UP000178092">
    <property type="component" value="Unassembled WGS sequence"/>
</dbReference>
<accession>A0A1G2R494</accession>
<sequence>MGLSAIVFFIAYLFPVQTASAAPPLIEHVSANGCDCSRLNFQHEVSGANPLLVVTVFSEEGRNIASVTFGAQSLSRIAEEKQLGGKPTLGVWKLEHPSIGMQAIDVDIVGNGKDKIAVAAISYSGVSLSNPIEGINTGKGIGGSPSLVISSEENDLVQDFLVSNANGMAVVGADQTEQLQEELGGSGETNHYGAASTQEGSSLAEMTWSLSQSNRRWIIIGFNINQASSGMPSYPLTGTYISSEFDTGKPSAFQIIEWEWSKTNESCVSCVVKLQIQTAPDAAGSPGIWSASWSGPEGEDGDETDFYTISTGETIHTDHNGDQWIRYRAILEGDGVSASVLEAVRINYK</sequence>